<reference evidence="1 2" key="1">
    <citation type="submission" date="2018-05" db="EMBL/GenBank/DDBJ databases">
        <title>Evolution of GPA BGCs.</title>
        <authorList>
            <person name="Waglechner N."/>
            <person name="Wright G.D."/>
        </authorList>
    </citation>
    <scope>NUCLEOTIDE SEQUENCE [LARGE SCALE GENOMIC DNA]</scope>
    <source>
        <strain evidence="1 2">A82846</strain>
    </source>
</reference>
<evidence type="ECO:0000313" key="1">
    <source>
        <dbReference type="EMBL" id="RSM64105.1"/>
    </source>
</evidence>
<sequence>MRPEYTAAQLVLLALEQVGAPITLHELMGRVRRLREAAIRSVLSSAVDQGFVTCTSTADPPRYWISGDGAKVVRLLRAEPKRFAGKKLKECLKAANGPMAHVVAQVVIEESTRKILLALVHRGRHGADHSVIEKETGLAPARVFTALAGMREKGLVEMSDCSEQPIRYVLTSRGYMAATSFKSEDS</sequence>
<dbReference type="AlphaFoldDB" id="A0A428Y941"/>
<dbReference type="EMBL" id="QHKI01000100">
    <property type="protein sequence ID" value="RSM64105.1"/>
    <property type="molecule type" value="Genomic_DNA"/>
</dbReference>
<gene>
    <name evidence="1" type="ORF">DMH04_51950</name>
</gene>
<dbReference type="Proteomes" id="UP000287547">
    <property type="component" value="Unassembled WGS sequence"/>
</dbReference>
<comment type="caution">
    <text evidence="1">The sequence shown here is derived from an EMBL/GenBank/DDBJ whole genome shotgun (WGS) entry which is preliminary data.</text>
</comment>
<evidence type="ECO:0000313" key="2">
    <source>
        <dbReference type="Proteomes" id="UP000287547"/>
    </source>
</evidence>
<organism evidence="1 2">
    <name type="scientific">Kibdelosporangium aridum</name>
    <dbReference type="NCBI Taxonomy" id="2030"/>
    <lineage>
        <taxon>Bacteria</taxon>
        <taxon>Bacillati</taxon>
        <taxon>Actinomycetota</taxon>
        <taxon>Actinomycetes</taxon>
        <taxon>Pseudonocardiales</taxon>
        <taxon>Pseudonocardiaceae</taxon>
        <taxon>Kibdelosporangium</taxon>
    </lineage>
</organism>
<name>A0A428Y941_KIBAR</name>
<accession>A0A428Y941</accession>
<dbReference type="Gene3D" id="1.10.10.10">
    <property type="entry name" value="Winged helix-like DNA-binding domain superfamily/Winged helix DNA-binding domain"/>
    <property type="match status" value="1"/>
</dbReference>
<dbReference type="InterPro" id="IPR036388">
    <property type="entry name" value="WH-like_DNA-bd_sf"/>
</dbReference>
<protein>
    <submittedName>
        <fullName evidence="1">Uncharacterized protein</fullName>
    </submittedName>
</protein>
<proteinExistence type="predicted"/>